<accession>A0AAV5QKA8</accession>
<evidence type="ECO:0000259" key="3">
    <source>
        <dbReference type="SMART" id="SM00993"/>
    </source>
</evidence>
<dbReference type="GeneID" id="90073035"/>
<name>A0AAV5QKA8_9ASCO</name>
<protein>
    <submittedName>
        <fullName evidence="4">Vps72 protein</fullName>
    </submittedName>
</protein>
<proteinExistence type="inferred from homology"/>
<organism evidence="4 5">
    <name type="scientific">Saccharomycopsis crataegensis</name>
    <dbReference type="NCBI Taxonomy" id="43959"/>
    <lineage>
        <taxon>Eukaryota</taxon>
        <taxon>Fungi</taxon>
        <taxon>Dikarya</taxon>
        <taxon>Ascomycota</taxon>
        <taxon>Saccharomycotina</taxon>
        <taxon>Saccharomycetes</taxon>
        <taxon>Saccharomycopsidaceae</taxon>
        <taxon>Saccharomycopsis</taxon>
    </lineage>
</organism>
<feature type="compositionally biased region" description="Basic and acidic residues" evidence="2">
    <location>
        <begin position="156"/>
        <end position="165"/>
    </location>
</feature>
<feature type="domain" description="Vps72/YL1 C-terminal" evidence="3">
    <location>
        <begin position="745"/>
        <end position="774"/>
    </location>
</feature>
<evidence type="ECO:0000256" key="2">
    <source>
        <dbReference type="SAM" id="MobiDB-lite"/>
    </source>
</evidence>
<feature type="region of interest" description="Disordered" evidence="2">
    <location>
        <begin position="53"/>
        <end position="223"/>
    </location>
</feature>
<feature type="compositionally biased region" description="Acidic residues" evidence="2">
    <location>
        <begin position="134"/>
        <end position="155"/>
    </location>
</feature>
<dbReference type="AlphaFoldDB" id="A0AAV5QKA8"/>
<feature type="compositionally biased region" description="Basic and acidic residues" evidence="2">
    <location>
        <begin position="454"/>
        <end position="497"/>
    </location>
</feature>
<feature type="compositionally biased region" description="Basic and acidic residues" evidence="2">
    <location>
        <begin position="504"/>
        <end position="549"/>
    </location>
</feature>
<keyword evidence="5" id="KW-1185">Reference proteome</keyword>
<dbReference type="Pfam" id="PF08265">
    <property type="entry name" value="YL1_C"/>
    <property type="match status" value="1"/>
</dbReference>
<evidence type="ECO:0000256" key="1">
    <source>
        <dbReference type="ARBA" id="ARBA00006832"/>
    </source>
</evidence>
<comment type="caution">
    <text evidence="4">The sequence shown here is derived from an EMBL/GenBank/DDBJ whole genome shotgun (WGS) entry which is preliminary data.</text>
</comment>
<feature type="compositionally biased region" description="Basic and acidic residues" evidence="2">
    <location>
        <begin position="558"/>
        <end position="587"/>
    </location>
</feature>
<dbReference type="EMBL" id="BTFZ01000004">
    <property type="protein sequence ID" value="GMM35056.1"/>
    <property type="molecule type" value="Genomic_DNA"/>
</dbReference>
<dbReference type="PANTHER" id="PTHR13275">
    <property type="entry name" value="YL-1 PROTEIN TRANSCRIPTION FACTOR-LIKE 1"/>
    <property type="match status" value="1"/>
</dbReference>
<dbReference type="Pfam" id="PF05764">
    <property type="entry name" value="YL1"/>
    <property type="match status" value="2"/>
</dbReference>
<feature type="compositionally biased region" description="Basic residues" evidence="2">
    <location>
        <begin position="166"/>
        <end position="179"/>
    </location>
</feature>
<feature type="compositionally biased region" description="Acidic residues" evidence="2">
    <location>
        <begin position="67"/>
        <end position="103"/>
    </location>
</feature>
<dbReference type="GO" id="GO:0005634">
    <property type="term" value="C:nucleus"/>
    <property type="evidence" value="ECO:0007669"/>
    <property type="project" value="TreeGrafter"/>
</dbReference>
<reference evidence="4 5" key="1">
    <citation type="journal article" date="2023" name="Elife">
        <title>Identification of key yeast species and microbe-microbe interactions impacting larval growth of Drosophila in the wild.</title>
        <authorList>
            <person name="Mure A."/>
            <person name="Sugiura Y."/>
            <person name="Maeda R."/>
            <person name="Honda K."/>
            <person name="Sakurai N."/>
            <person name="Takahashi Y."/>
            <person name="Watada M."/>
            <person name="Katoh T."/>
            <person name="Gotoh A."/>
            <person name="Gotoh Y."/>
            <person name="Taniguchi I."/>
            <person name="Nakamura K."/>
            <person name="Hayashi T."/>
            <person name="Katayama T."/>
            <person name="Uemura T."/>
            <person name="Hattori Y."/>
        </authorList>
    </citation>
    <scope>NUCLEOTIDE SEQUENCE [LARGE SCALE GENOMIC DNA]</scope>
    <source>
        <strain evidence="4 5">SC-9</strain>
    </source>
</reference>
<sequence>MPFDPRIQGQRQSKHSPIMPLEESESLIATRSRRSNAGSRLKSLLQAEEILNYDEDDENVDLLFQENESDDEFSLNDESNDEEDGEVEEVEGDDNEEMEENENRDDKEKEGRIGTGNNQQPRGTKRQLEHENDGEYDSDQVFSDSDESSSEEEQDTGEKELQKQERLKKRKDAKKKHASFKINGPKKESLTNKKQKKSLDDRVSADSLMSETRRSSTRRSAVQNKIELVNKLKESEKRKASMKPRLQKEVHIMTQEERLLEAVETERQNVLSLTQFREQEIIKKQKRSQMMSAKKELVNVVRFFSNIHYVTAEEEAEELRILKIQNKKKDKRGRKSEKQKQIELDELKAEEEFRKLQERGRLIELGKTLTEIEEIERNREAEMLRRREEEEAAKLKKEQEEEAAKLKKEQEEEATKLNKEQEQVEGKGKDNTVKTEDIAEENDAKDEGNGNQVDFKDQKNIPIHPEAENFMGDKDHSMMVDTESRENKNKEDAGLDKENDEAMLDEKEKDVNMAAEDLKDGTSKMLDEKIKSEEHDEKSDACLEEEKLLEANTSTEVKASDTKHEPIEISKETETEKGAVDDRGELDNEKKVSFADNILTNLPELEPRKHEGPALKVFRDYLILENFEDPKELSNPKEVKLMILGPQSLWPAQRRSNKVERIIHIKSSSATDSQLVTTSKSDLFIPYAELKHSEFEELAKFPRLGVTEDIGKLDNENDTKEEAVKEININTPAPSSIYLPSGQRKTCFITGKPALYFEPRTGIPYNSVEAYKVIDRIKQGEFSWCTFEDGKGAYVFARHGEPRAAKGVPPGFLD</sequence>
<dbReference type="InterPro" id="IPR013272">
    <property type="entry name" value="Vps72/YL1_C"/>
</dbReference>
<comment type="similarity">
    <text evidence="1">Belongs to the VPS72/YL1 family.</text>
</comment>
<gene>
    <name evidence="4" type="ORF">DASC09_023810</name>
</gene>
<evidence type="ECO:0000313" key="4">
    <source>
        <dbReference type="EMBL" id="GMM35056.1"/>
    </source>
</evidence>
<dbReference type="SMART" id="SM00993">
    <property type="entry name" value="YL1_C"/>
    <property type="match status" value="1"/>
</dbReference>
<evidence type="ECO:0000313" key="5">
    <source>
        <dbReference type="Proteomes" id="UP001360560"/>
    </source>
</evidence>
<dbReference type="PANTHER" id="PTHR13275:SF4">
    <property type="entry name" value="VACUOLAR PROTEIN SORTING-ASSOCIATED PROTEIN 72 HOMOLOG"/>
    <property type="match status" value="1"/>
</dbReference>
<feature type="region of interest" description="Disordered" evidence="2">
    <location>
        <begin position="385"/>
        <end position="587"/>
    </location>
</feature>
<feature type="region of interest" description="Disordered" evidence="2">
    <location>
        <begin position="1"/>
        <end position="40"/>
    </location>
</feature>
<dbReference type="InterPro" id="IPR046757">
    <property type="entry name" value="YL1_N"/>
</dbReference>
<dbReference type="RefSeq" id="XP_064852056.1">
    <property type="nucleotide sequence ID" value="XM_064995984.1"/>
</dbReference>
<dbReference type="Proteomes" id="UP001360560">
    <property type="component" value="Unassembled WGS sequence"/>
</dbReference>
<feature type="compositionally biased region" description="Basic and acidic residues" evidence="2">
    <location>
        <begin position="185"/>
        <end position="204"/>
    </location>
</feature>
<feature type="compositionally biased region" description="Basic and acidic residues" evidence="2">
    <location>
        <begin position="385"/>
        <end position="437"/>
    </location>
</feature>